<dbReference type="Proteomes" id="UP001079535">
    <property type="component" value="Unassembled WGS sequence"/>
</dbReference>
<proteinExistence type="predicted"/>
<evidence type="ECO:0000313" key="2">
    <source>
        <dbReference type="Proteomes" id="UP001079535"/>
    </source>
</evidence>
<reference evidence="1" key="1">
    <citation type="submission" date="2022-11" db="EMBL/GenBank/DDBJ databases">
        <title>Temperate bacteriophages infecting mucin-degrading bacterium Ruminococcus gnavus from the human gut.</title>
        <authorList>
            <person name="Buttimer C."/>
        </authorList>
    </citation>
    <scope>NUCLEOTIDE SEQUENCE</scope>
    <source>
        <strain evidence="1">CCUG 49994</strain>
    </source>
</reference>
<evidence type="ECO:0000313" key="1">
    <source>
        <dbReference type="EMBL" id="MCZ0666567.1"/>
    </source>
</evidence>
<accession>A0A9Q4EZV3</accession>
<dbReference type="EMBL" id="JAPRAY010000003">
    <property type="protein sequence ID" value="MCZ0666567.1"/>
    <property type="molecule type" value="Genomic_DNA"/>
</dbReference>
<gene>
    <name evidence="1" type="ORF">OZZ17_03325</name>
</gene>
<sequence length="58" mass="6474">MLKPGGGFASKERGIQTMHCSSCGKNLGTQGWEGQKEFNDVEEKGWKFCPYCGEPLYK</sequence>
<dbReference type="RefSeq" id="WP_268803370.1">
    <property type="nucleotide sequence ID" value="NZ_JAPRAY010000003.1"/>
</dbReference>
<name>A0A9Q4EZV3_MEDGN</name>
<dbReference type="AlphaFoldDB" id="A0A9Q4EZV3"/>
<organism evidence="1 2">
    <name type="scientific">Mediterraneibacter gnavus</name>
    <name type="common">Ruminococcus gnavus</name>
    <dbReference type="NCBI Taxonomy" id="33038"/>
    <lineage>
        <taxon>Bacteria</taxon>
        <taxon>Bacillati</taxon>
        <taxon>Bacillota</taxon>
        <taxon>Clostridia</taxon>
        <taxon>Lachnospirales</taxon>
        <taxon>Lachnospiraceae</taxon>
        <taxon>Mediterraneibacter</taxon>
    </lineage>
</organism>
<comment type="caution">
    <text evidence="1">The sequence shown here is derived from an EMBL/GenBank/DDBJ whole genome shotgun (WGS) entry which is preliminary data.</text>
</comment>
<protein>
    <submittedName>
        <fullName evidence="1">Uncharacterized protein</fullName>
    </submittedName>
</protein>